<dbReference type="AlphaFoldDB" id="A0AA41R3A3"/>
<evidence type="ECO:0000256" key="1">
    <source>
        <dbReference type="SAM" id="MobiDB-lite"/>
    </source>
</evidence>
<organism evidence="2 3">
    <name type="scientific">Desulfatitalea alkaliphila</name>
    <dbReference type="NCBI Taxonomy" id="2929485"/>
    <lineage>
        <taxon>Bacteria</taxon>
        <taxon>Pseudomonadati</taxon>
        <taxon>Thermodesulfobacteriota</taxon>
        <taxon>Desulfobacteria</taxon>
        <taxon>Desulfobacterales</taxon>
        <taxon>Desulfosarcinaceae</taxon>
        <taxon>Desulfatitalea</taxon>
    </lineage>
</organism>
<evidence type="ECO:0000313" key="3">
    <source>
        <dbReference type="Proteomes" id="UP001165427"/>
    </source>
</evidence>
<feature type="region of interest" description="Disordered" evidence="1">
    <location>
        <begin position="167"/>
        <end position="188"/>
    </location>
</feature>
<protein>
    <submittedName>
        <fullName evidence="2">Uncharacterized protein</fullName>
    </submittedName>
</protein>
<evidence type="ECO:0000313" key="2">
    <source>
        <dbReference type="EMBL" id="MCJ8502144.1"/>
    </source>
</evidence>
<dbReference type="RefSeq" id="WP_246912323.1">
    <property type="nucleotide sequence ID" value="NZ_JALJRB010000021.1"/>
</dbReference>
<dbReference type="Proteomes" id="UP001165427">
    <property type="component" value="Unassembled WGS sequence"/>
</dbReference>
<accession>A0AA41R3A3</accession>
<proteinExistence type="predicted"/>
<keyword evidence="3" id="KW-1185">Reference proteome</keyword>
<gene>
    <name evidence="2" type="ORF">MRX98_16285</name>
</gene>
<reference evidence="2" key="1">
    <citation type="submission" date="2022-04" db="EMBL/GenBank/DDBJ databases">
        <title>Desulfatitalea alkaliphila sp. nov., a novel anaerobic sulfate-reducing bacterium isolated from terrestrial mud volcano, Taman Peninsula, Russia.</title>
        <authorList>
            <person name="Khomyakova M.A."/>
            <person name="Merkel A.Y."/>
            <person name="Slobodkin A.I."/>
        </authorList>
    </citation>
    <scope>NUCLEOTIDE SEQUENCE</scope>
    <source>
        <strain evidence="2">M08but</strain>
    </source>
</reference>
<dbReference type="EMBL" id="JALJRB010000021">
    <property type="protein sequence ID" value="MCJ8502144.1"/>
    <property type="molecule type" value="Genomic_DNA"/>
</dbReference>
<name>A0AA41R3A3_9BACT</name>
<comment type="caution">
    <text evidence="2">The sequence shown here is derived from an EMBL/GenBank/DDBJ whole genome shotgun (WGS) entry which is preliminary data.</text>
</comment>
<sequence>MIRPKHRGMLTLILALALLLVGAGYYWGGGWQTPINTKDRAARGPLPSTELWVPGAAQLDTMQSLAVRLPELAQPSPTAPEGPPLVLFGQGVPAGDDGQGDGRIKALDGIYHLNLTMMAGPLRYCLLNDRLYAEGDPLPDGSEIVKIAHHGVLLAKGEETRWVLLPEDASPEPGSDHERHAGNGKGHS</sequence>